<accession>A0AAV0AV92</accession>
<dbReference type="Proteomes" id="UP001153365">
    <property type="component" value="Unassembled WGS sequence"/>
</dbReference>
<name>A0AAV0AV92_PHAPC</name>
<feature type="compositionally biased region" description="Polar residues" evidence="1">
    <location>
        <begin position="1"/>
        <end position="17"/>
    </location>
</feature>
<dbReference type="AlphaFoldDB" id="A0AAV0AV92"/>
<sequence>MSGIIFQNNQAEGSSGKKNALLPDGFSWKKNSQPPEGYSKRKMTKYTHCNLLDFRQSSMEQYTMDHFHCPKSLIILNTSLFSFQ</sequence>
<evidence type="ECO:0000313" key="3">
    <source>
        <dbReference type="Proteomes" id="UP001153365"/>
    </source>
</evidence>
<feature type="region of interest" description="Disordered" evidence="1">
    <location>
        <begin position="1"/>
        <end position="40"/>
    </location>
</feature>
<comment type="caution">
    <text evidence="2">The sequence shown here is derived from an EMBL/GenBank/DDBJ whole genome shotgun (WGS) entry which is preliminary data.</text>
</comment>
<protein>
    <submittedName>
        <fullName evidence="2">Uncharacterized protein</fullName>
    </submittedName>
</protein>
<proteinExistence type="predicted"/>
<gene>
    <name evidence="2" type="ORF">PPACK8108_LOCUS8767</name>
</gene>
<evidence type="ECO:0000256" key="1">
    <source>
        <dbReference type="SAM" id="MobiDB-lite"/>
    </source>
</evidence>
<evidence type="ECO:0000313" key="2">
    <source>
        <dbReference type="EMBL" id="CAH7673866.1"/>
    </source>
</evidence>
<dbReference type="EMBL" id="CALTRL010001841">
    <property type="protein sequence ID" value="CAH7673866.1"/>
    <property type="molecule type" value="Genomic_DNA"/>
</dbReference>
<reference evidence="2" key="1">
    <citation type="submission" date="2022-06" db="EMBL/GenBank/DDBJ databases">
        <authorList>
            <consortium name="SYNGENTA / RWTH Aachen University"/>
        </authorList>
    </citation>
    <scope>NUCLEOTIDE SEQUENCE</scope>
</reference>
<keyword evidence="3" id="KW-1185">Reference proteome</keyword>
<organism evidence="2 3">
    <name type="scientific">Phakopsora pachyrhizi</name>
    <name type="common">Asian soybean rust disease fungus</name>
    <dbReference type="NCBI Taxonomy" id="170000"/>
    <lineage>
        <taxon>Eukaryota</taxon>
        <taxon>Fungi</taxon>
        <taxon>Dikarya</taxon>
        <taxon>Basidiomycota</taxon>
        <taxon>Pucciniomycotina</taxon>
        <taxon>Pucciniomycetes</taxon>
        <taxon>Pucciniales</taxon>
        <taxon>Phakopsoraceae</taxon>
        <taxon>Phakopsora</taxon>
    </lineage>
</organism>